<protein>
    <submittedName>
        <fullName evidence="1">Uncharacterized protein</fullName>
    </submittedName>
</protein>
<evidence type="ECO:0000313" key="2">
    <source>
        <dbReference type="Proteomes" id="UP000016496"/>
    </source>
</evidence>
<dbReference type="AlphaFoldDB" id="U2E1S8"/>
<comment type="caution">
    <text evidence="1">The sequence shown here is derived from an EMBL/GenBank/DDBJ whole genome shotgun (WGS) entry which is preliminary data.</text>
</comment>
<proteinExistence type="predicted"/>
<name>U2E1S8_9BACE</name>
<dbReference type="EMBL" id="AWSV01000057">
    <property type="protein sequence ID" value="ERI86206.1"/>
    <property type="molecule type" value="Genomic_DNA"/>
</dbReference>
<dbReference type="Proteomes" id="UP000016496">
    <property type="component" value="Unassembled WGS sequence"/>
</dbReference>
<accession>U2E1S8</accession>
<gene>
    <name evidence="1" type="ORF">HMPREF1981_01027</name>
</gene>
<reference evidence="1 2" key="1">
    <citation type="submission" date="2013-08" db="EMBL/GenBank/DDBJ databases">
        <authorList>
            <person name="Weinstock G."/>
            <person name="Sodergren E."/>
            <person name="Wylie T."/>
            <person name="Fulton L."/>
            <person name="Fulton R."/>
            <person name="Fronick C."/>
            <person name="O'Laughlin M."/>
            <person name="Godfrey J."/>
            <person name="Miner T."/>
            <person name="Herter B."/>
            <person name="Appelbaum E."/>
            <person name="Cordes M."/>
            <person name="Lek S."/>
            <person name="Wollam A."/>
            <person name="Pepin K.H."/>
            <person name="Palsikar V.B."/>
            <person name="Mitreva M."/>
            <person name="Wilson R.K."/>
        </authorList>
    </citation>
    <scope>NUCLEOTIDE SEQUENCE [LARGE SCALE GENOMIC DNA]</scope>
    <source>
        <strain evidence="1 2">F0041</strain>
    </source>
</reference>
<evidence type="ECO:0000313" key="1">
    <source>
        <dbReference type="EMBL" id="ERI86206.1"/>
    </source>
</evidence>
<dbReference type="HOGENOM" id="CLU_3229845_0_0_10"/>
<dbReference type="PATRIC" id="fig|1321819.3.peg.950"/>
<sequence length="43" mass="4867">MQPTCSELKCLKYKGVYGNRSKAVSMRSSFNNTVFDIADIFSE</sequence>
<organism evidence="1 2">
    <name type="scientific">Bacteroides pyogenes F0041</name>
    <dbReference type="NCBI Taxonomy" id="1321819"/>
    <lineage>
        <taxon>Bacteria</taxon>
        <taxon>Pseudomonadati</taxon>
        <taxon>Bacteroidota</taxon>
        <taxon>Bacteroidia</taxon>
        <taxon>Bacteroidales</taxon>
        <taxon>Bacteroidaceae</taxon>
        <taxon>Bacteroides</taxon>
    </lineage>
</organism>